<keyword evidence="1" id="KW-1003">Cell membrane</keyword>
<accession>A0A496PJ69</accession>
<comment type="subcellular location">
    <subcellularLocation>
        <location evidence="1">Cell membrane</location>
        <topology evidence="1">Peripheral membrane protein</topology>
        <orientation evidence="1">Cytoplasmic side</orientation>
    </subcellularLocation>
</comment>
<comment type="function">
    <text evidence="1">Could be involved in insertion of integral membrane proteins into the membrane.</text>
</comment>
<gene>
    <name evidence="2" type="ORF">DWQ67_07575</name>
</gene>
<evidence type="ECO:0000256" key="1">
    <source>
        <dbReference type="HAMAP-Rule" id="MF_00386"/>
    </source>
</evidence>
<dbReference type="PANTHER" id="PTHR33383">
    <property type="entry name" value="MEMBRANE PROTEIN INSERTION EFFICIENCY FACTOR-RELATED"/>
    <property type="match status" value="1"/>
</dbReference>
<dbReference type="EMBL" id="QQXL01000004">
    <property type="protein sequence ID" value="RKW70543.1"/>
    <property type="molecule type" value="Genomic_DNA"/>
</dbReference>
<protein>
    <recommendedName>
        <fullName evidence="1">Putative membrane protein insertion efficiency factor</fullName>
    </recommendedName>
</protein>
<dbReference type="PANTHER" id="PTHR33383:SF1">
    <property type="entry name" value="MEMBRANE PROTEIN INSERTION EFFICIENCY FACTOR-RELATED"/>
    <property type="match status" value="1"/>
</dbReference>
<reference evidence="2 3" key="1">
    <citation type="submission" date="2018-07" db="EMBL/GenBank/DDBJ databases">
        <title>Arthrobacter sp. nov., isolated from raw cow's milk with high bacterial count.</title>
        <authorList>
            <person name="Hahne J."/>
            <person name="Isele D."/>
            <person name="Lipski A."/>
        </authorList>
    </citation>
    <scope>NUCLEOTIDE SEQUENCE [LARGE SCALE GENOMIC DNA]</scope>
    <source>
        <strain evidence="2 3">JZ R-183</strain>
    </source>
</reference>
<dbReference type="GO" id="GO:0005886">
    <property type="term" value="C:plasma membrane"/>
    <property type="evidence" value="ECO:0007669"/>
    <property type="project" value="UniProtKB-SubCell"/>
</dbReference>
<dbReference type="Proteomes" id="UP000273119">
    <property type="component" value="Unassembled WGS sequence"/>
</dbReference>
<dbReference type="NCBIfam" id="TIGR00278">
    <property type="entry name" value="membrane protein insertion efficiency factor YidD"/>
    <property type="match status" value="1"/>
</dbReference>
<comment type="caution">
    <text evidence="2">The sequence shown here is derived from an EMBL/GenBank/DDBJ whole genome shotgun (WGS) entry which is preliminary data.</text>
</comment>
<dbReference type="SMART" id="SM01234">
    <property type="entry name" value="Haemolytic"/>
    <property type="match status" value="1"/>
</dbReference>
<comment type="similarity">
    <text evidence="1">Belongs to the UPF0161 family.</text>
</comment>
<organism evidence="2 3">
    <name type="scientific">Galactobacter caseinivorans</name>
    <dbReference type="NCBI Taxonomy" id="2676123"/>
    <lineage>
        <taxon>Bacteria</taxon>
        <taxon>Bacillati</taxon>
        <taxon>Actinomycetota</taxon>
        <taxon>Actinomycetes</taxon>
        <taxon>Micrococcales</taxon>
        <taxon>Micrococcaceae</taxon>
        <taxon>Galactobacter</taxon>
    </lineage>
</organism>
<keyword evidence="1" id="KW-0472">Membrane</keyword>
<sequence length="128" mass="13897">MGPAPVAPPEDVPPTPWWRHLVDVPRNLLIGLLKLYRLIISPLYGQVCGYFPSCSAYGLEAVTVHGAVKGSWLTGRRILRCNPWSQGGIDPVPPGRRIWPEGHAPKIIELNHPPLSETQPAASAARGA</sequence>
<evidence type="ECO:0000313" key="3">
    <source>
        <dbReference type="Proteomes" id="UP000273119"/>
    </source>
</evidence>
<dbReference type="RefSeq" id="WP_121485194.1">
    <property type="nucleotide sequence ID" value="NZ_QQXL01000004.1"/>
</dbReference>
<dbReference type="AlphaFoldDB" id="A0A496PJ69"/>
<keyword evidence="3" id="KW-1185">Reference proteome</keyword>
<dbReference type="Pfam" id="PF01809">
    <property type="entry name" value="YidD"/>
    <property type="match status" value="1"/>
</dbReference>
<dbReference type="InterPro" id="IPR002696">
    <property type="entry name" value="Membr_insert_effic_factor_YidD"/>
</dbReference>
<proteinExistence type="inferred from homology"/>
<name>A0A496PJ69_9MICC</name>
<dbReference type="HAMAP" id="MF_00386">
    <property type="entry name" value="UPF0161_YidD"/>
    <property type="match status" value="1"/>
</dbReference>
<evidence type="ECO:0000313" key="2">
    <source>
        <dbReference type="EMBL" id="RKW70543.1"/>
    </source>
</evidence>